<dbReference type="CDD" id="cd00637">
    <property type="entry name" value="7tm_classA_rhodopsin-like"/>
    <property type="match status" value="1"/>
</dbReference>
<keyword evidence="3 8" id="KW-1133">Transmembrane helix</keyword>
<evidence type="ECO:0000313" key="10">
    <source>
        <dbReference type="EnsemblMetazoa" id="XP_020900336.1"/>
    </source>
</evidence>
<dbReference type="PRINTS" id="PR00237">
    <property type="entry name" value="GPCRRHODOPSN"/>
</dbReference>
<feature type="transmembrane region" description="Helical" evidence="8">
    <location>
        <begin position="101"/>
        <end position="121"/>
    </location>
</feature>
<feature type="transmembrane region" description="Helical" evidence="8">
    <location>
        <begin position="191"/>
        <end position="219"/>
    </location>
</feature>
<evidence type="ECO:0000256" key="7">
    <source>
        <dbReference type="ARBA" id="ARBA00023224"/>
    </source>
</evidence>
<name>A0A913X831_EXADI</name>
<evidence type="ECO:0000256" key="1">
    <source>
        <dbReference type="ARBA" id="ARBA00004141"/>
    </source>
</evidence>
<dbReference type="Pfam" id="PF00001">
    <property type="entry name" value="7tm_1"/>
    <property type="match status" value="1"/>
</dbReference>
<accession>A0A913X831</accession>
<keyword evidence="5 8" id="KW-0472">Membrane</keyword>
<evidence type="ECO:0000256" key="8">
    <source>
        <dbReference type="SAM" id="Phobius"/>
    </source>
</evidence>
<dbReference type="PANTHER" id="PTHR45695:SF9">
    <property type="entry name" value="LEUCOKININ RECEPTOR"/>
    <property type="match status" value="1"/>
</dbReference>
<dbReference type="GO" id="GO:0005886">
    <property type="term" value="C:plasma membrane"/>
    <property type="evidence" value="ECO:0007669"/>
    <property type="project" value="TreeGrafter"/>
</dbReference>
<keyword evidence="11" id="KW-1185">Reference proteome</keyword>
<organism evidence="10 11">
    <name type="scientific">Exaiptasia diaphana</name>
    <name type="common">Tropical sea anemone</name>
    <name type="synonym">Aiptasia pulchella</name>
    <dbReference type="NCBI Taxonomy" id="2652724"/>
    <lineage>
        <taxon>Eukaryota</taxon>
        <taxon>Metazoa</taxon>
        <taxon>Cnidaria</taxon>
        <taxon>Anthozoa</taxon>
        <taxon>Hexacorallia</taxon>
        <taxon>Actiniaria</taxon>
        <taxon>Aiptasiidae</taxon>
        <taxon>Exaiptasia</taxon>
    </lineage>
</organism>
<evidence type="ECO:0000256" key="3">
    <source>
        <dbReference type="ARBA" id="ARBA00022989"/>
    </source>
</evidence>
<dbReference type="AlphaFoldDB" id="A0A913X831"/>
<feature type="domain" description="G-protein coupled receptors family 1 profile" evidence="9">
    <location>
        <begin position="40"/>
        <end position="305"/>
    </location>
</feature>
<reference evidence="10" key="1">
    <citation type="submission" date="2022-11" db="UniProtKB">
        <authorList>
            <consortium name="EnsemblMetazoa"/>
        </authorList>
    </citation>
    <scope>IDENTIFICATION</scope>
</reference>
<dbReference type="KEGG" id="epa:110238978"/>
<dbReference type="OMA" id="ANNANYW"/>
<sequence length="326" mass="37621">MANNTSFHEGFSCQPLSPTSAVIIGKIWAYSILIPASLFGNILTIVVIYANKNLRRPLDFFIMNMAISNLFIPCVVLPYQIVKTANNANYWLVDGLVGEFMCKFVFILADMCPVVSIYSLIGMTGERFVAVIYGTKAPRNSITRRIVLIWILSFILFTPYFYTFRLHRLNNNWYCLQRWSPLLDHVAAYRIHMTILVVVCIILPFCLLTAMYAVILITLTKCLPYFKPESKNGRERRYKAIRSTITQALALVAVFGLCWGPYNVMVLVWGFVWNWSNFPSCDVRLLFICAQFMTYSDSCVSPSVYFIFFPRYKRAMKRVFNCRSVK</sequence>
<feature type="transmembrane region" description="Helical" evidence="8">
    <location>
        <begin position="240"/>
        <end position="273"/>
    </location>
</feature>
<dbReference type="RefSeq" id="XP_020900336.1">
    <property type="nucleotide sequence ID" value="XM_021044677.2"/>
</dbReference>
<feature type="transmembrane region" description="Helical" evidence="8">
    <location>
        <begin position="27"/>
        <end position="49"/>
    </location>
</feature>
<dbReference type="SUPFAM" id="SSF81321">
    <property type="entry name" value="Family A G protein-coupled receptor-like"/>
    <property type="match status" value="1"/>
</dbReference>
<evidence type="ECO:0000313" key="11">
    <source>
        <dbReference type="Proteomes" id="UP000887567"/>
    </source>
</evidence>
<dbReference type="OrthoDB" id="5955937at2759"/>
<keyword evidence="7" id="KW-0807">Transducer</keyword>
<proteinExistence type="predicted"/>
<keyword evidence="4" id="KW-0297">G-protein coupled receptor</keyword>
<dbReference type="InterPro" id="IPR000276">
    <property type="entry name" value="GPCR_Rhodpsn"/>
</dbReference>
<evidence type="ECO:0000256" key="4">
    <source>
        <dbReference type="ARBA" id="ARBA00023040"/>
    </source>
</evidence>
<keyword evidence="6" id="KW-0675">Receptor</keyword>
<dbReference type="PANTHER" id="PTHR45695">
    <property type="entry name" value="LEUCOKININ RECEPTOR-RELATED"/>
    <property type="match status" value="1"/>
</dbReference>
<feature type="transmembrane region" description="Helical" evidence="8">
    <location>
        <begin position="61"/>
        <end position="81"/>
    </location>
</feature>
<evidence type="ECO:0000256" key="6">
    <source>
        <dbReference type="ARBA" id="ARBA00023170"/>
    </source>
</evidence>
<protein>
    <recommendedName>
        <fullName evidence="9">G-protein coupled receptors family 1 profile domain-containing protein</fullName>
    </recommendedName>
</protein>
<dbReference type="InterPro" id="IPR017452">
    <property type="entry name" value="GPCR_Rhodpsn_7TM"/>
</dbReference>
<feature type="transmembrane region" description="Helical" evidence="8">
    <location>
        <begin position="142"/>
        <end position="162"/>
    </location>
</feature>
<evidence type="ECO:0000256" key="5">
    <source>
        <dbReference type="ARBA" id="ARBA00023136"/>
    </source>
</evidence>
<dbReference type="EnsemblMetazoa" id="XM_021044677.2">
    <property type="protein sequence ID" value="XP_020900336.1"/>
    <property type="gene ID" value="LOC110238978"/>
</dbReference>
<dbReference type="Gene3D" id="1.20.1070.10">
    <property type="entry name" value="Rhodopsin 7-helix transmembrane proteins"/>
    <property type="match status" value="1"/>
</dbReference>
<dbReference type="GO" id="GO:0004930">
    <property type="term" value="F:G protein-coupled receptor activity"/>
    <property type="evidence" value="ECO:0007669"/>
    <property type="project" value="UniProtKB-KW"/>
</dbReference>
<evidence type="ECO:0000259" key="9">
    <source>
        <dbReference type="PROSITE" id="PS50262"/>
    </source>
</evidence>
<evidence type="ECO:0000256" key="2">
    <source>
        <dbReference type="ARBA" id="ARBA00022692"/>
    </source>
</evidence>
<dbReference type="PROSITE" id="PS50262">
    <property type="entry name" value="G_PROTEIN_RECEP_F1_2"/>
    <property type="match status" value="1"/>
</dbReference>
<dbReference type="Proteomes" id="UP000887567">
    <property type="component" value="Unplaced"/>
</dbReference>
<keyword evidence="2 8" id="KW-0812">Transmembrane</keyword>
<feature type="transmembrane region" description="Helical" evidence="8">
    <location>
        <begin position="285"/>
        <end position="308"/>
    </location>
</feature>
<dbReference type="GeneID" id="110238978"/>
<comment type="subcellular location">
    <subcellularLocation>
        <location evidence="1">Membrane</location>
        <topology evidence="1">Multi-pass membrane protein</topology>
    </subcellularLocation>
</comment>